<dbReference type="PANTHER" id="PTHR23501">
    <property type="entry name" value="MAJOR FACILITATOR SUPERFAMILY"/>
    <property type="match status" value="1"/>
</dbReference>
<comment type="caution">
    <text evidence="10">The sequence shown here is derived from an EMBL/GenBank/DDBJ whole genome shotgun (WGS) entry which is preliminary data.</text>
</comment>
<evidence type="ECO:0000313" key="10">
    <source>
        <dbReference type="EMBL" id="KAE8245789.1"/>
    </source>
</evidence>
<dbReference type="InterPro" id="IPR036259">
    <property type="entry name" value="MFS_trans_sf"/>
</dbReference>
<name>A0A8X7MQY2_9BASI</name>
<dbReference type="PRINTS" id="PR01036">
    <property type="entry name" value="TCRTETB"/>
</dbReference>
<keyword evidence="2" id="KW-0813">Transport</keyword>
<dbReference type="EMBL" id="LWDE02000665">
    <property type="protein sequence ID" value="KAE8245789.1"/>
    <property type="molecule type" value="Genomic_DNA"/>
</dbReference>
<dbReference type="Proteomes" id="UP000077684">
    <property type="component" value="Unassembled WGS sequence"/>
</dbReference>
<dbReference type="PROSITE" id="PS50850">
    <property type="entry name" value="MFS"/>
    <property type="match status" value="1"/>
</dbReference>
<feature type="region of interest" description="Disordered" evidence="7">
    <location>
        <begin position="1"/>
        <end position="57"/>
    </location>
</feature>
<dbReference type="FunFam" id="1.20.1720.10:FF:000004">
    <property type="entry name" value="EmrB/QacA family drug resistance transporter"/>
    <property type="match status" value="1"/>
</dbReference>
<dbReference type="Gene3D" id="1.20.1250.20">
    <property type="entry name" value="MFS general substrate transporter like domains"/>
    <property type="match status" value="1"/>
</dbReference>
<dbReference type="CDD" id="cd17502">
    <property type="entry name" value="MFS_Azr1_MDR_like"/>
    <property type="match status" value="1"/>
</dbReference>
<feature type="transmembrane region" description="Helical" evidence="8">
    <location>
        <begin position="81"/>
        <end position="105"/>
    </location>
</feature>
<evidence type="ECO:0000259" key="9">
    <source>
        <dbReference type="PROSITE" id="PS50850"/>
    </source>
</evidence>
<evidence type="ECO:0000256" key="3">
    <source>
        <dbReference type="ARBA" id="ARBA00022475"/>
    </source>
</evidence>
<feature type="transmembrane region" description="Helical" evidence="8">
    <location>
        <begin position="546"/>
        <end position="567"/>
    </location>
</feature>
<evidence type="ECO:0000256" key="1">
    <source>
        <dbReference type="ARBA" id="ARBA00004651"/>
    </source>
</evidence>
<dbReference type="InterPro" id="IPR011701">
    <property type="entry name" value="MFS"/>
</dbReference>
<keyword evidence="5 8" id="KW-1133">Transmembrane helix</keyword>
<proteinExistence type="predicted"/>
<feature type="transmembrane region" description="Helical" evidence="8">
    <location>
        <begin position="205"/>
        <end position="227"/>
    </location>
</feature>
<keyword evidence="6 8" id="KW-0472">Membrane</keyword>
<feature type="transmembrane region" description="Helical" evidence="8">
    <location>
        <begin position="343"/>
        <end position="363"/>
    </location>
</feature>
<dbReference type="AlphaFoldDB" id="A0A8X7MQY2"/>
<evidence type="ECO:0000313" key="11">
    <source>
        <dbReference type="Proteomes" id="UP000077684"/>
    </source>
</evidence>
<evidence type="ECO:0000256" key="7">
    <source>
        <dbReference type="SAM" id="MobiDB-lite"/>
    </source>
</evidence>
<feature type="domain" description="Major facilitator superfamily (MFS) profile" evidence="9">
    <location>
        <begin position="82"/>
        <end position="569"/>
    </location>
</feature>
<feature type="transmembrane region" description="Helical" evidence="8">
    <location>
        <begin position="473"/>
        <end position="494"/>
    </location>
</feature>
<evidence type="ECO:0000256" key="6">
    <source>
        <dbReference type="ARBA" id="ARBA00023136"/>
    </source>
</evidence>
<feature type="transmembrane region" description="Helical" evidence="8">
    <location>
        <begin position="117"/>
        <end position="136"/>
    </location>
</feature>
<evidence type="ECO:0000256" key="4">
    <source>
        <dbReference type="ARBA" id="ARBA00022692"/>
    </source>
</evidence>
<feature type="region of interest" description="Disordered" evidence="7">
    <location>
        <begin position="572"/>
        <end position="610"/>
    </location>
</feature>
<evidence type="ECO:0000256" key="5">
    <source>
        <dbReference type="ARBA" id="ARBA00022989"/>
    </source>
</evidence>
<protein>
    <recommendedName>
        <fullName evidence="9">Major facilitator superfamily (MFS) profile domain-containing protein</fullName>
    </recommendedName>
</protein>
<dbReference type="PANTHER" id="PTHR23501:SF102">
    <property type="entry name" value="DRUG TRANSPORTER, PUTATIVE (AFU_ORTHOLOGUE AFUA_3G08530)-RELATED"/>
    <property type="match status" value="1"/>
</dbReference>
<reference evidence="10" key="1">
    <citation type="submission" date="2016-04" db="EMBL/GenBank/DDBJ databases">
        <authorList>
            <person name="Nguyen H.D."/>
            <person name="Samba Siva P."/>
            <person name="Cullis J."/>
            <person name="Levesque C.A."/>
            <person name="Hambleton S."/>
        </authorList>
    </citation>
    <scope>NUCLEOTIDE SEQUENCE</scope>
    <source>
        <strain evidence="10">DAOMC 236426</strain>
    </source>
</reference>
<reference evidence="10" key="2">
    <citation type="journal article" date="2019" name="IMA Fungus">
        <title>Genome sequencing and comparison of five Tilletia species to identify candidate genes for the detection of regulated species infecting wheat.</title>
        <authorList>
            <person name="Nguyen H.D.T."/>
            <person name="Sultana T."/>
            <person name="Kesanakurti P."/>
            <person name="Hambleton S."/>
        </authorList>
    </citation>
    <scope>NUCLEOTIDE SEQUENCE</scope>
    <source>
        <strain evidence="10">DAOMC 236426</strain>
    </source>
</reference>
<feature type="compositionally biased region" description="Acidic residues" evidence="7">
    <location>
        <begin position="16"/>
        <end position="26"/>
    </location>
</feature>
<feature type="compositionally biased region" description="Basic and acidic residues" evidence="7">
    <location>
        <begin position="1"/>
        <end position="10"/>
    </location>
</feature>
<dbReference type="SUPFAM" id="SSF103473">
    <property type="entry name" value="MFS general substrate transporter"/>
    <property type="match status" value="1"/>
</dbReference>
<dbReference type="Pfam" id="PF07690">
    <property type="entry name" value="MFS_1"/>
    <property type="match status" value="1"/>
</dbReference>
<evidence type="ECO:0000256" key="8">
    <source>
        <dbReference type="SAM" id="Phobius"/>
    </source>
</evidence>
<gene>
    <name evidence="10" type="ORF">A4X06_0g5417</name>
</gene>
<feature type="transmembrane region" description="Helical" evidence="8">
    <location>
        <begin position="233"/>
        <end position="253"/>
    </location>
</feature>
<keyword evidence="11" id="KW-1185">Reference proteome</keyword>
<feature type="transmembrane region" description="Helical" evidence="8">
    <location>
        <begin position="304"/>
        <end position="322"/>
    </location>
</feature>
<keyword evidence="3" id="KW-1003">Cell membrane</keyword>
<dbReference type="Gene3D" id="1.20.1720.10">
    <property type="entry name" value="Multidrug resistance protein D"/>
    <property type="match status" value="1"/>
</dbReference>
<feature type="transmembrane region" description="Helical" evidence="8">
    <location>
        <begin position="383"/>
        <end position="401"/>
    </location>
</feature>
<feature type="transmembrane region" description="Helical" evidence="8">
    <location>
        <begin position="180"/>
        <end position="198"/>
    </location>
</feature>
<organism evidence="10 11">
    <name type="scientific">Tilletia controversa</name>
    <name type="common">dwarf bunt fungus</name>
    <dbReference type="NCBI Taxonomy" id="13291"/>
    <lineage>
        <taxon>Eukaryota</taxon>
        <taxon>Fungi</taxon>
        <taxon>Dikarya</taxon>
        <taxon>Basidiomycota</taxon>
        <taxon>Ustilaginomycotina</taxon>
        <taxon>Exobasidiomycetes</taxon>
        <taxon>Tilletiales</taxon>
        <taxon>Tilletiaceae</taxon>
        <taxon>Tilletia</taxon>
    </lineage>
</organism>
<sequence length="610" mass="64760">MDASWKRDIARPASFDGDDDNEDEALENLALLTAEERDKEAQVDQARPGQKSLAKGSATATATPAALAVDEHVIPPNDMKIVLPGLLLTIFLAALDQTIVASALPSIAGSLPSKPSSYAWVGSAYLLTSTALTPCYGRLSDLTGRKPLLWISIVVFLLGSMMCGLAPTMAFLIFSRGVQGVGGGGILALVNILVADLVELEKRASVMGMIGVCWGVASVMGPLAGGALADTIGWRWCFLINLPFGSVAFWILYKHLNLNPTKPRTLSDLAREFDTIGLLLIVSSLVLVLLGFEEASRTGWQTMGTMLRLGLGLLGFVAFGWWELHTDRRPIVPPRLFQTPSTVLMLFACFAQSVPFFGTTYYAPLFFQAVSGASPTLSGVQMLPFSLFSSAINVLTGFLVVRLKGYRSLMWFGFSVMLFGYILMAVLLKPESGVLVQECILAVAALGMGCLFQTPLIGLMAAMPQSEVGATTATLAVTRVLSGTVGVAISGAIFTSSVRTRLRGIPEYTPPSAEGSATDLRKLSAIQPPELARRVMHAHSDALRDIWWAYVPLLLLGLVGSFFIKAYSLKRPAARGPGAPPPQASGDAPSSASSAPAASRSTGQDSGAQA</sequence>
<feature type="transmembrane region" description="Helical" evidence="8">
    <location>
        <begin position="273"/>
        <end position="292"/>
    </location>
</feature>
<dbReference type="InterPro" id="IPR020846">
    <property type="entry name" value="MFS_dom"/>
</dbReference>
<accession>A0A8X7MQY2</accession>
<feature type="transmembrane region" description="Helical" evidence="8">
    <location>
        <begin position="408"/>
        <end position="428"/>
    </location>
</feature>
<comment type="subcellular location">
    <subcellularLocation>
        <location evidence="1">Cell membrane</location>
        <topology evidence="1">Multi-pass membrane protein</topology>
    </subcellularLocation>
</comment>
<feature type="transmembrane region" description="Helical" evidence="8">
    <location>
        <begin position="440"/>
        <end position="461"/>
    </location>
</feature>
<feature type="compositionally biased region" description="Low complexity" evidence="7">
    <location>
        <begin position="584"/>
        <end position="601"/>
    </location>
</feature>
<feature type="transmembrane region" description="Helical" evidence="8">
    <location>
        <begin position="148"/>
        <end position="174"/>
    </location>
</feature>
<evidence type="ECO:0000256" key="2">
    <source>
        <dbReference type="ARBA" id="ARBA00022448"/>
    </source>
</evidence>
<dbReference type="GO" id="GO:0022857">
    <property type="term" value="F:transmembrane transporter activity"/>
    <property type="evidence" value="ECO:0007669"/>
    <property type="project" value="InterPro"/>
</dbReference>
<dbReference type="GO" id="GO:0005886">
    <property type="term" value="C:plasma membrane"/>
    <property type="evidence" value="ECO:0007669"/>
    <property type="project" value="UniProtKB-SubCell"/>
</dbReference>
<keyword evidence="4 8" id="KW-0812">Transmembrane</keyword>